<dbReference type="InParanoid" id="E4UZ65"/>
<dbReference type="AlphaFoldDB" id="E4UZ65"/>
<dbReference type="EMBL" id="DS989826">
    <property type="protein sequence ID" value="EFR03395.1"/>
    <property type="molecule type" value="Genomic_DNA"/>
</dbReference>
<dbReference type="VEuPathDB" id="FungiDB:MGYG_06394"/>
<dbReference type="Proteomes" id="UP000002669">
    <property type="component" value="Unassembled WGS sequence"/>
</dbReference>
<protein>
    <submittedName>
        <fullName evidence="1">Uncharacterized protein</fullName>
    </submittedName>
</protein>
<dbReference type="OMA" id="HRDIAYW"/>
<keyword evidence="2" id="KW-1185">Reference proteome</keyword>
<reference evidence="2" key="1">
    <citation type="journal article" date="2012" name="MBio">
        <title>Comparative genome analysis of Trichophyton rubrum and related dermatophytes reveals candidate genes involved in infection.</title>
        <authorList>
            <person name="Martinez D.A."/>
            <person name="Oliver B.G."/>
            <person name="Graeser Y."/>
            <person name="Goldberg J.M."/>
            <person name="Li W."/>
            <person name="Martinez-Rossi N.M."/>
            <person name="Monod M."/>
            <person name="Shelest E."/>
            <person name="Barton R.C."/>
            <person name="Birch E."/>
            <person name="Brakhage A.A."/>
            <person name="Chen Z."/>
            <person name="Gurr S.J."/>
            <person name="Heiman D."/>
            <person name="Heitman J."/>
            <person name="Kosti I."/>
            <person name="Rossi A."/>
            <person name="Saif S."/>
            <person name="Samalova M."/>
            <person name="Saunders C.W."/>
            <person name="Shea T."/>
            <person name="Summerbell R.C."/>
            <person name="Xu J."/>
            <person name="Young S."/>
            <person name="Zeng Q."/>
            <person name="Birren B.W."/>
            <person name="Cuomo C.A."/>
            <person name="White T.C."/>
        </authorList>
    </citation>
    <scope>NUCLEOTIDE SEQUENCE [LARGE SCALE GENOMIC DNA]</scope>
    <source>
        <strain evidence="2">ATCC MYA-4604 / CBS 118893</strain>
    </source>
</reference>
<dbReference type="GeneID" id="10027104"/>
<dbReference type="STRING" id="535722.E4UZ65"/>
<accession>E4UZ65</accession>
<dbReference type="OrthoDB" id="4180362at2759"/>
<evidence type="ECO:0000313" key="2">
    <source>
        <dbReference type="Proteomes" id="UP000002669"/>
    </source>
</evidence>
<organism evidence="2">
    <name type="scientific">Arthroderma gypseum (strain ATCC MYA-4604 / CBS 118893)</name>
    <name type="common">Microsporum gypseum</name>
    <dbReference type="NCBI Taxonomy" id="535722"/>
    <lineage>
        <taxon>Eukaryota</taxon>
        <taxon>Fungi</taxon>
        <taxon>Dikarya</taxon>
        <taxon>Ascomycota</taxon>
        <taxon>Pezizomycotina</taxon>
        <taxon>Eurotiomycetes</taxon>
        <taxon>Eurotiomycetidae</taxon>
        <taxon>Onygenales</taxon>
        <taxon>Arthrodermataceae</taxon>
        <taxon>Nannizzia</taxon>
    </lineage>
</organism>
<dbReference type="HOGENOM" id="CLU_058490_3_2_1"/>
<name>E4UZ65_ARTGP</name>
<dbReference type="eggNOG" id="ENOG502T2PH">
    <property type="taxonomic scope" value="Eukaryota"/>
</dbReference>
<dbReference type="RefSeq" id="XP_003171849.1">
    <property type="nucleotide sequence ID" value="XM_003171801.1"/>
</dbReference>
<sequence length="253" mass="29189">MGVQRCSFLEDLPPYTNEYRYPRLAGAETVISREYCRFLDGNKSPCVLFTHMPRCELKKPGRNRQGRVDYICSLDMLVLTILCLPHEEADCRFGGLVTLKAAKMNIYRHISFRGATRANTPEREKEADSSWAPRRLPQGRSWLHELKGDVTSAISVDIKRPSGNIYITSWERGIVPTRHHPYPDLRVVEELKIFRGKNRQPPPPRVEGMDIVIPFYDLLLRPPNPAHGETDLKFTKAELLEIAEVVWEDMDRM</sequence>
<gene>
    <name evidence="1" type="ORF">MGYG_06394</name>
</gene>
<evidence type="ECO:0000313" key="1">
    <source>
        <dbReference type="EMBL" id="EFR03395.1"/>
    </source>
</evidence>
<proteinExistence type="predicted"/>